<comment type="caution">
    <text evidence="8">The sequence shown here is derived from an EMBL/GenBank/DDBJ whole genome shotgun (WGS) entry which is preliminary data.</text>
</comment>
<evidence type="ECO:0000256" key="1">
    <source>
        <dbReference type="ARBA" id="ARBA00004569"/>
    </source>
</evidence>
<dbReference type="PANTHER" id="PTHR15590">
    <property type="entry name" value="CX9C MOTIF-CONTAINING PROTEIN 4"/>
    <property type="match status" value="1"/>
</dbReference>
<accession>A0AAD3YBY6</accession>
<dbReference type="AlphaFoldDB" id="A0AAD3YBY6"/>
<dbReference type="InterPro" id="IPR027179">
    <property type="entry name" value="CMC4"/>
</dbReference>
<reference evidence="8" key="2">
    <citation type="submission" date="2023-06" db="EMBL/GenBank/DDBJ databases">
        <authorList>
            <person name="Kobayashi Y."/>
            <person name="Kayamori A."/>
            <person name="Aoki K."/>
            <person name="Shiwa Y."/>
            <person name="Fujita N."/>
            <person name="Sugita T."/>
            <person name="Iwasaki W."/>
            <person name="Tanaka N."/>
            <person name="Takashima M."/>
        </authorList>
    </citation>
    <scope>NUCLEOTIDE SEQUENCE</scope>
    <source>
        <strain evidence="8">HIS016</strain>
    </source>
</reference>
<name>A0AAD3YBY6_9TREE</name>
<dbReference type="PROSITE" id="PS51808">
    <property type="entry name" value="CHCH"/>
    <property type="match status" value="1"/>
</dbReference>
<feature type="disulfide bond" evidence="6">
    <location>
        <begin position="15"/>
        <end position="26"/>
    </location>
</feature>
<dbReference type="GO" id="GO:0005758">
    <property type="term" value="C:mitochondrial intermembrane space"/>
    <property type="evidence" value="ECO:0007669"/>
    <property type="project" value="UniProtKB-SubCell"/>
</dbReference>
<keyword evidence="9" id="KW-1185">Reference proteome</keyword>
<dbReference type="Gene3D" id="1.10.287.1130">
    <property type="entry name" value="CytochromE C oxidase copper chaperone"/>
    <property type="match status" value="1"/>
</dbReference>
<evidence type="ECO:0000256" key="5">
    <source>
        <dbReference type="ARBA" id="ARBA00023157"/>
    </source>
</evidence>
<evidence type="ECO:0000256" key="6">
    <source>
        <dbReference type="PIRSR" id="PIRSR627179-50"/>
    </source>
</evidence>
<evidence type="ECO:0000256" key="3">
    <source>
        <dbReference type="ARBA" id="ARBA00019406"/>
    </source>
</evidence>
<gene>
    <name evidence="8" type="primary">CMC4</name>
    <name evidence="8" type="ORF">CspeluHIS016_0403350</name>
</gene>
<proteinExistence type="inferred from homology"/>
<feature type="compositionally biased region" description="Pro residues" evidence="7">
    <location>
        <begin position="118"/>
        <end position="130"/>
    </location>
</feature>
<protein>
    <recommendedName>
        <fullName evidence="3">Cx9C motif-containing protein 4, mitochondrial</fullName>
    </recommendedName>
</protein>
<reference evidence="8" key="1">
    <citation type="journal article" date="2023" name="BMC Genomics">
        <title>Chromosome-level genome assemblies of Cutaneotrichosporon spp. (Trichosporonales, Basidiomycota) reveal imbalanced evolution between nucleotide sequences and chromosome synteny.</title>
        <authorList>
            <person name="Kobayashi Y."/>
            <person name="Kayamori A."/>
            <person name="Aoki K."/>
            <person name="Shiwa Y."/>
            <person name="Matsutani M."/>
            <person name="Fujita N."/>
            <person name="Sugita T."/>
            <person name="Iwasaki W."/>
            <person name="Tanaka N."/>
            <person name="Takashima M."/>
        </authorList>
    </citation>
    <scope>NUCLEOTIDE SEQUENCE</scope>
    <source>
        <strain evidence="8">HIS016</strain>
    </source>
</reference>
<evidence type="ECO:0000256" key="2">
    <source>
        <dbReference type="ARBA" id="ARBA00009858"/>
    </source>
</evidence>
<comment type="subcellular location">
    <subcellularLocation>
        <location evidence="1">Mitochondrion intermembrane space</location>
    </subcellularLocation>
</comment>
<feature type="disulfide bond" evidence="6">
    <location>
        <begin position="37"/>
        <end position="59"/>
    </location>
</feature>
<evidence type="ECO:0000256" key="4">
    <source>
        <dbReference type="ARBA" id="ARBA00023128"/>
    </source>
</evidence>
<evidence type="ECO:0000256" key="7">
    <source>
        <dbReference type="SAM" id="MobiDB-lite"/>
    </source>
</evidence>
<keyword evidence="5 6" id="KW-1015">Disulfide bond</keyword>
<evidence type="ECO:0000313" key="8">
    <source>
        <dbReference type="EMBL" id="GMK57501.1"/>
    </source>
</evidence>
<keyword evidence="4" id="KW-0496">Mitochondrion</keyword>
<dbReference type="InterPro" id="IPR009069">
    <property type="entry name" value="Cys_alpha_HP_mot_SF"/>
</dbReference>
<dbReference type="EMBL" id="BTCM01000004">
    <property type="protein sequence ID" value="GMK57501.1"/>
    <property type="molecule type" value="Genomic_DNA"/>
</dbReference>
<dbReference type="SUPFAM" id="SSF47072">
    <property type="entry name" value="Cysteine alpha-hairpin motif"/>
    <property type="match status" value="1"/>
</dbReference>
<feature type="disulfide bond" evidence="6">
    <location>
        <begin position="5"/>
        <end position="36"/>
    </location>
</feature>
<organism evidence="8 9">
    <name type="scientific">Cutaneotrichosporon spelunceum</name>
    <dbReference type="NCBI Taxonomy" id="1672016"/>
    <lineage>
        <taxon>Eukaryota</taxon>
        <taxon>Fungi</taxon>
        <taxon>Dikarya</taxon>
        <taxon>Basidiomycota</taxon>
        <taxon>Agaricomycotina</taxon>
        <taxon>Tremellomycetes</taxon>
        <taxon>Trichosporonales</taxon>
        <taxon>Trichosporonaceae</taxon>
        <taxon>Cutaneotrichosporon</taxon>
    </lineage>
</organism>
<comment type="similarity">
    <text evidence="2">Belongs to the CMC4 family.</text>
</comment>
<evidence type="ECO:0000313" key="9">
    <source>
        <dbReference type="Proteomes" id="UP001222932"/>
    </source>
</evidence>
<dbReference type="PANTHER" id="PTHR15590:SF0">
    <property type="entry name" value="CX9C MOTIF-CONTAINING PROTEIN 4"/>
    <property type="match status" value="1"/>
</dbReference>
<feature type="region of interest" description="Disordered" evidence="7">
    <location>
        <begin position="106"/>
        <end position="130"/>
    </location>
</feature>
<dbReference type="Proteomes" id="UP001222932">
    <property type="component" value="Unassembled WGS sequence"/>
</dbReference>
<dbReference type="Pfam" id="PF08991">
    <property type="entry name" value="CMC4"/>
    <property type="match status" value="1"/>
</dbReference>
<sequence length="130" mass="13826">MGTQCQAEACAIQACLDRNGYNEAKCQAAVRRLYECCADMYARSAAAGTSGTDGTSPSCPMPSVVQRKLKQFEREDGRGGGPGARLGLFGGHFGGRLVDVLGQSANWDWTTPTTPTKRPLPPPPLTQHKA</sequence>